<feature type="domain" description="Alpha/beta hydrolase fold-3" evidence="2">
    <location>
        <begin position="74"/>
        <end position="273"/>
    </location>
</feature>
<evidence type="ECO:0000313" key="4">
    <source>
        <dbReference type="Proteomes" id="UP001601992"/>
    </source>
</evidence>
<gene>
    <name evidence="3" type="ORF">ACFYXQ_43175</name>
</gene>
<dbReference type="SUPFAM" id="SSF53474">
    <property type="entry name" value="alpha/beta-Hydrolases"/>
    <property type="match status" value="1"/>
</dbReference>
<dbReference type="PANTHER" id="PTHR48081">
    <property type="entry name" value="AB HYDROLASE SUPERFAMILY PROTEIN C4A8.06C"/>
    <property type="match status" value="1"/>
</dbReference>
<dbReference type="Gene3D" id="3.40.50.1820">
    <property type="entry name" value="alpha/beta hydrolase"/>
    <property type="match status" value="1"/>
</dbReference>
<keyword evidence="1 3" id="KW-0378">Hydrolase</keyword>
<dbReference type="GO" id="GO:0016787">
    <property type="term" value="F:hydrolase activity"/>
    <property type="evidence" value="ECO:0007669"/>
    <property type="project" value="UniProtKB-KW"/>
</dbReference>
<name>A0ABW6SE18_9NOCA</name>
<dbReference type="Pfam" id="PF07859">
    <property type="entry name" value="Abhydrolase_3"/>
    <property type="match status" value="1"/>
</dbReference>
<evidence type="ECO:0000313" key="3">
    <source>
        <dbReference type="EMBL" id="MFF3574573.1"/>
    </source>
</evidence>
<dbReference type="PANTHER" id="PTHR48081:SF8">
    <property type="entry name" value="ALPHA_BETA HYDROLASE FOLD-3 DOMAIN-CONTAINING PROTEIN-RELATED"/>
    <property type="match status" value="1"/>
</dbReference>
<sequence length="302" mass="32582">MPSPESDVLRAKYSEMADRMADNPDMSLAQRRAMFEELHVMAVEPTRVTYEEVKAGPCRALWCNPLDSDSERVLLYSHGGGFVTNSADSHRKVAAHLAKAAGARALVLDYRRAPEFPFPAQIEDAVGAYRWLLDQGFAANHIASVGDSAGGNLSTAAVLAMRNKGLRLPAAIVAISPAYDLELTGSTIESNREKDAILSRMPLDKTAMYLGEKGSVKDPLANPLYANLTGLPPIYLSCGTDEMLQDDAVRFAALAEKAGVSTTLDINEGMQHVHVYMAGRAPEADATIAAIGAWLRPLLQLN</sequence>
<dbReference type="RefSeq" id="WP_083896307.1">
    <property type="nucleotide sequence ID" value="NZ_JBIAQY010000028.1"/>
</dbReference>
<dbReference type="EMBL" id="JBIAQY010000028">
    <property type="protein sequence ID" value="MFF3574573.1"/>
    <property type="molecule type" value="Genomic_DNA"/>
</dbReference>
<dbReference type="InterPro" id="IPR029058">
    <property type="entry name" value="AB_hydrolase_fold"/>
</dbReference>
<proteinExistence type="predicted"/>
<organism evidence="3 4">
    <name type="scientific">Nocardia jiangxiensis</name>
    <dbReference type="NCBI Taxonomy" id="282685"/>
    <lineage>
        <taxon>Bacteria</taxon>
        <taxon>Bacillati</taxon>
        <taxon>Actinomycetota</taxon>
        <taxon>Actinomycetes</taxon>
        <taxon>Mycobacteriales</taxon>
        <taxon>Nocardiaceae</taxon>
        <taxon>Nocardia</taxon>
    </lineage>
</organism>
<evidence type="ECO:0000256" key="1">
    <source>
        <dbReference type="ARBA" id="ARBA00022801"/>
    </source>
</evidence>
<protein>
    <submittedName>
        <fullName evidence="3">Alpha/beta hydrolase</fullName>
    </submittedName>
</protein>
<evidence type="ECO:0000259" key="2">
    <source>
        <dbReference type="Pfam" id="PF07859"/>
    </source>
</evidence>
<keyword evidence="4" id="KW-1185">Reference proteome</keyword>
<dbReference type="Proteomes" id="UP001601992">
    <property type="component" value="Unassembled WGS sequence"/>
</dbReference>
<dbReference type="InterPro" id="IPR013094">
    <property type="entry name" value="AB_hydrolase_3"/>
</dbReference>
<accession>A0ABW6SE18</accession>
<reference evidence="3 4" key="1">
    <citation type="submission" date="2024-10" db="EMBL/GenBank/DDBJ databases">
        <title>The Natural Products Discovery Center: Release of the First 8490 Sequenced Strains for Exploring Actinobacteria Biosynthetic Diversity.</title>
        <authorList>
            <person name="Kalkreuter E."/>
            <person name="Kautsar S.A."/>
            <person name="Yang D."/>
            <person name="Bader C.D."/>
            <person name="Teijaro C.N."/>
            <person name="Fluegel L."/>
            <person name="Davis C.M."/>
            <person name="Simpson J.R."/>
            <person name="Lauterbach L."/>
            <person name="Steele A.D."/>
            <person name="Gui C."/>
            <person name="Meng S."/>
            <person name="Li G."/>
            <person name="Viehrig K."/>
            <person name="Ye F."/>
            <person name="Su P."/>
            <person name="Kiefer A.F."/>
            <person name="Nichols A."/>
            <person name="Cepeda A.J."/>
            <person name="Yan W."/>
            <person name="Fan B."/>
            <person name="Jiang Y."/>
            <person name="Adhikari A."/>
            <person name="Zheng C.-J."/>
            <person name="Schuster L."/>
            <person name="Cowan T.M."/>
            <person name="Smanski M.J."/>
            <person name="Chevrette M.G."/>
            <person name="De Carvalho L.P.S."/>
            <person name="Shen B."/>
        </authorList>
    </citation>
    <scope>NUCLEOTIDE SEQUENCE [LARGE SCALE GENOMIC DNA]</scope>
    <source>
        <strain evidence="3 4">NPDC002593</strain>
    </source>
</reference>
<comment type="caution">
    <text evidence="3">The sequence shown here is derived from an EMBL/GenBank/DDBJ whole genome shotgun (WGS) entry which is preliminary data.</text>
</comment>
<dbReference type="InterPro" id="IPR050300">
    <property type="entry name" value="GDXG_lipolytic_enzyme"/>
</dbReference>